<dbReference type="InterPro" id="IPR014710">
    <property type="entry name" value="RmlC-like_jellyroll"/>
</dbReference>
<dbReference type="CDD" id="cd06989">
    <property type="entry name" value="cupin_DRT102"/>
    <property type="match status" value="1"/>
</dbReference>
<dbReference type="Pfam" id="PF14499">
    <property type="entry name" value="DUF4437"/>
    <property type="match status" value="1"/>
</dbReference>
<evidence type="ECO:0000313" key="2">
    <source>
        <dbReference type="EMBL" id="WOO39671.1"/>
    </source>
</evidence>
<proteinExistence type="predicted"/>
<keyword evidence="1" id="KW-0732">Signal</keyword>
<sequence length="281" mass="30601">MKKWITSLLAIVCAMSNSIQAIASDIEEKQETKIVLLSDIEWEPLNPARGDSSPKAGTLWGNRAGAEATGFLAKFVDGFSSPPHIHNVTYRAVVISGEIHNDDPNAEKMWMSRGSFWTQPKGEAHITAARGEENIALVEIDEGPYLVQHTHDAFDSGERAVNIDASNIVWVTPPGLNPSKTGPKVAYLWGILEAGLDNGTFIKLPAGFVGYIHSTGSIFRVVTIEGQPVYLEDEEIKLAPGSYFSSSGDSMHSIRSGPDQDSIFYVRTNGPYRIIPASSQE</sequence>
<dbReference type="InterPro" id="IPR011051">
    <property type="entry name" value="RmlC_Cupin_sf"/>
</dbReference>
<organism evidence="2 3">
    <name type="scientific">Rubellicoccus peritrichatus</name>
    <dbReference type="NCBI Taxonomy" id="3080537"/>
    <lineage>
        <taxon>Bacteria</taxon>
        <taxon>Pseudomonadati</taxon>
        <taxon>Verrucomicrobiota</taxon>
        <taxon>Opitutia</taxon>
        <taxon>Puniceicoccales</taxon>
        <taxon>Cerasicoccaceae</taxon>
        <taxon>Rubellicoccus</taxon>
    </lineage>
</organism>
<dbReference type="InterPro" id="IPR028013">
    <property type="entry name" value="DUF4437"/>
</dbReference>
<evidence type="ECO:0000313" key="3">
    <source>
        <dbReference type="Proteomes" id="UP001304300"/>
    </source>
</evidence>
<dbReference type="AlphaFoldDB" id="A0AAQ3L5Y8"/>
<dbReference type="SUPFAM" id="SSF51182">
    <property type="entry name" value="RmlC-like cupins"/>
    <property type="match status" value="1"/>
</dbReference>
<feature type="chain" id="PRO_5042982298" evidence="1">
    <location>
        <begin position="24"/>
        <end position="281"/>
    </location>
</feature>
<reference evidence="2 3" key="1">
    <citation type="submission" date="2023-10" db="EMBL/GenBank/DDBJ databases">
        <title>Rubellicoccus peritrichatus gen. nov., sp. nov., isolated from an algae of coral reef tank.</title>
        <authorList>
            <person name="Luo J."/>
        </authorList>
    </citation>
    <scope>NUCLEOTIDE SEQUENCE [LARGE SCALE GENOMIC DNA]</scope>
    <source>
        <strain evidence="2 3">CR14</strain>
    </source>
</reference>
<dbReference type="RefSeq" id="WP_317831646.1">
    <property type="nucleotide sequence ID" value="NZ_CP136920.1"/>
</dbReference>
<protein>
    <submittedName>
        <fullName evidence="2">DUF4437 domain-containing protein</fullName>
    </submittedName>
</protein>
<feature type="signal peptide" evidence="1">
    <location>
        <begin position="1"/>
        <end position="23"/>
    </location>
</feature>
<keyword evidence="3" id="KW-1185">Reference proteome</keyword>
<dbReference type="Proteomes" id="UP001304300">
    <property type="component" value="Chromosome"/>
</dbReference>
<name>A0AAQ3L5Y8_9BACT</name>
<dbReference type="EMBL" id="CP136920">
    <property type="protein sequence ID" value="WOO39671.1"/>
    <property type="molecule type" value="Genomic_DNA"/>
</dbReference>
<gene>
    <name evidence="2" type="ORF">RZN69_13695</name>
</gene>
<evidence type="ECO:0000256" key="1">
    <source>
        <dbReference type="SAM" id="SignalP"/>
    </source>
</evidence>
<accession>A0AAQ3L5Y8</accession>
<dbReference type="KEGG" id="puo:RZN69_13695"/>
<dbReference type="Gene3D" id="2.60.120.10">
    <property type="entry name" value="Jelly Rolls"/>
    <property type="match status" value="2"/>
</dbReference>